<evidence type="ECO:0000313" key="2">
    <source>
        <dbReference type="Proteomes" id="UP001596160"/>
    </source>
</evidence>
<proteinExistence type="predicted"/>
<gene>
    <name evidence="1" type="ORF">ACFPRH_20205</name>
</gene>
<protein>
    <submittedName>
        <fullName evidence="1">Uncharacterized protein</fullName>
    </submittedName>
</protein>
<organism evidence="1 2">
    <name type="scientific">Streptomyces amakusaensis</name>
    <dbReference type="NCBI Taxonomy" id="67271"/>
    <lineage>
        <taxon>Bacteria</taxon>
        <taxon>Bacillati</taxon>
        <taxon>Actinomycetota</taxon>
        <taxon>Actinomycetes</taxon>
        <taxon>Kitasatosporales</taxon>
        <taxon>Streptomycetaceae</taxon>
        <taxon>Streptomyces</taxon>
    </lineage>
</organism>
<sequence length="162" mass="17884">MSLHAKQFFTSALPHQLDGLVIGEVFYAPAPEPDLGIWLRIDFYETIRQHTYGGLRLTAIHPDKGQIDAVALSFADHCTFRARDLHNGTRPGTSGYATIRDFPHDEEHRPWAGGDFTALADAVHRYARIWGIPIPEHGGRTGPRAAPVAAPSRIRAATARAR</sequence>
<evidence type="ECO:0000313" key="1">
    <source>
        <dbReference type="EMBL" id="MFC5154061.1"/>
    </source>
</evidence>
<dbReference type="EMBL" id="JBHSKP010000013">
    <property type="protein sequence ID" value="MFC5154061.1"/>
    <property type="molecule type" value="Genomic_DNA"/>
</dbReference>
<dbReference type="Proteomes" id="UP001596160">
    <property type="component" value="Unassembled WGS sequence"/>
</dbReference>
<dbReference type="RefSeq" id="WP_344480360.1">
    <property type="nucleotide sequence ID" value="NZ_BAAASB010000014.1"/>
</dbReference>
<name>A0ABW0AKS9_9ACTN</name>
<keyword evidence="2" id="KW-1185">Reference proteome</keyword>
<comment type="caution">
    <text evidence="1">The sequence shown here is derived from an EMBL/GenBank/DDBJ whole genome shotgun (WGS) entry which is preliminary data.</text>
</comment>
<accession>A0ABW0AKS9</accession>
<reference evidence="2" key="1">
    <citation type="journal article" date="2019" name="Int. J. Syst. Evol. Microbiol.">
        <title>The Global Catalogue of Microorganisms (GCM) 10K type strain sequencing project: providing services to taxonomists for standard genome sequencing and annotation.</title>
        <authorList>
            <consortium name="The Broad Institute Genomics Platform"/>
            <consortium name="The Broad Institute Genome Sequencing Center for Infectious Disease"/>
            <person name="Wu L."/>
            <person name="Ma J."/>
        </authorList>
    </citation>
    <scope>NUCLEOTIDE SEQUENCE [LARGE SCALE GENOMIC DNA]</scope>
    <source>
        <strain evidence="2">PCU 266</strain>
    </source>
</reference>